<evidence type="ECO:0000256" key="2">
    <source>
        <dbReference type="ARBA" id="ARBA00022679"/>
    </source>
</evidence>
<evidence type="ECO:0000313" key="9">
    <source>
        <dbReference type="Proteomes" id="UP000094065"/>
    </source>
</evidence>
<proteinExistence type="predicted"/>
<dbReference type="Proteomes" id="UP000094065">
    <property type="component" value="Unassembled WGS sequence"/>
</dbReference>
<dbReference type="PROSITE" id="PS50127">
    <property type="entry name" value="UBC_2"/>
    <property type="match status" value="1"/>
</dbReference>
<dbReference type="SUPFAM" id="SSF54495">
    <property type="entry name" value="UBC-like"/>
    <property type="match status" value="1"/>
</dbReference>
<dbReference type="InterPro" id="IPR000608">
    <property type="entry name" value="UBC"/>
</dbReference>
<name>A0A1E3HEV5_9TREE</name>
<dbReference type="SMART" id="SM00212">
    <property type="entry name" value="UBCc"/>
    <property type="match status" value="1"/>
</dbReference>
<feature type="compositionally biased region" description="Low complexity" evidence="6">
    <location>
        <begin position="21"/>
        <end position="39"/>
    </location>
</feature>
<evidence type="ECO:0000256" key="3">
    <source>
        <dbReference type="ARBA" id="ARBA00022741"/>
    </source>
</evidence>
<evidence type="ECO:0000256" key="1">
    <source>
        <dbReference type="ARBA" id="ARBA00012486"/>
    </source>
</evidence>
<evidence type="ECO:0000256" key="5">
    <source>
        <dbReference type="ARBA" id="ARBA00022840"/>
    </source>
</evidence>
<dbReference type="InterPro" id="IPR016135">
    <property type="entry name" value="UBQ-conjugating_enzyme/RWD"/>
</dbReference>
<keyword evidence="5" id="KW-0067">ATP-binding</keyword>
<sequence length="209" mass="23006">MPPASKSNGSPAPSPYPPSRPGSSKPATPSNGTSSTPSTYPILRKQLIDMQKHPVDGFSAGLIDDDNILEWGIVIMAPADTLWEGAILKARLIFPTEYPLLPPKMIFDSEMWHPNVYNSGEKKGEVCVSILHAPGEDEWGYEHASERWLPVHTVESVLISVISLLSADVPDLNSPANVDAAKEVREDYPAYKKRVKRLARRSAEEAYDD</sequence>
<comment type="caution">
    <text evidence="8">The sequence shown here is derived from an EMBL/GenBank/DDBJ whole genome shotgun (WGS) entry which is preliminary data.</text>
</comment>
<feature type="region of interest" description="Disordered" evidence="6">
    <location>
        <begin position="1"/>
        <end position="39"/>
    </location>
</feature>
<dbReference type="OrthoDB" id="19692at2759"/>
<dbReference type="GO" id="GO:0005524">
    <property type="term" value="F:ATP binding"/>
    <property type="evidence" value="ECO:0007669"/>
    <property type="project" value="UniProtKB-KW"/>
</dbReference>
<keyword evidence="3" id="KW-0547">Nucleotide-binding</keyword>
<evidence type="ECO:0000256" key="4">
    <source>
        <dbReference type="ARBA" id="ARBA00022786"/>
    </source>
</evidence>
<gene>
    <name evidence="8" type="ORF">L202_07185</name>
</gene>
<dbReference type="RefSeq" id="XP_018990664.1">
    <property type="nucleotide sequence ID" value="XM_019141857.1"/>
</dbReference>
<feature type="domain" description="UBC core" evidence="7">
    <location>
        <begin position="38"/>
        <end position="204"/>
    </location>
</feature>
<dbReference type="AlphaFoldDB" id="A0A1E3HEV5"/>
<dbReference type="Gene3D" id="3.10.110.10">
    <property type="entry name" value="Ubiquitin Conjugating Enzyme"/>
    <property type="match status" value="1"/>
</dbReference>
<protein>
    <recommendedName>
        <fullName evidence="1">E2 ubiquitin-conjugating enzyme</fullName>
        <ecNumber evidence="1">2.3.2.23</ecNumber>
    </recommendedName>
</protein>
<keyword evidence="4" id="KW-0833">Ubl conjugation pathway</keyword>
<dbReference type="Pfam" id="PF00179">
    <property type="entry name" value="UQ_con"/>
    <property type="match status" value="1"/>
</dbReference>
<keyword evidence="9" id="KW-1185">Reference proteome</keyword>
<dbReference type="STRING" id="1295533.A0A1E3HEV5"/>
<dbReference type="InterPro" id="IPR050113">
    <property type="entry name" value="Ub_conjugating_enzyme"/>
</dbReference>
<dbReference type="GeneID" id="30158494"/>
<dbReference type="PANTHER" id="PTHR24067">
    <property type="entry name" value="UBIQUITIN-CONJUGATING ENZYME E2"/>
    <property type="match status" value="1"/>
</dbReference>
<reference evidence="8 9" key="1">
    <citation type="submission" date="2016-06" db="EMBL/GenBank/DDBJ databases">
        <title>Evolution of pathogenesis and genome organization in the Tremellales.</title>
        <authorList>
            <person name="Cuomo C."/>
            <person name="Litvintseva A."/>
            <person name="Heitman J."/>
            <person name="Chen Y."/>
            <person name="Sun S."/>
            <person name="Springer D."/>
            <person name="Dromer F."/>
            <person name="Young S."/>
            <person name="Zeng Q."/>
            <person name="Chapman S."/>
            <person name="Gujja S."/>
            <person name="Saif S."/>
            <person name="Birren B."/>
        </authorList>
    </citation>
    <scope>NUCLEOTIDE SEQUENCE [LARGE SCALE GENOMIC DNA]</scope>
    <source>
        <strain evidence="8 9">CBS 6039</strain>
    </source>
</reference>
<evidence type="ECO:0000259" key="7">
    <source>
        <dbReference type="PROSITE" id="PS50127"/>
    </source>
</evidence>
<organism evidence="8 9">
    <name type="scientific">Cryptococcus amylolentus CBS 6039</name>
    <dbReference type="NCBI Taxonomy" id="1295533"/>
    <lineage>
        <taxon>Eukaryota</taxon>
        <taxon>Fungi</taxon>
        <taxon>Dikarya</taxon>
        <taxon>Basidiomycota</taxon>
        <taxon>Agaricomycotina</taxon>
        <taxon>Tremellomycetes</taxon>
        <taxon>Tremellales</taxon>
        <taxon>Cryptococcaceae</taxon>
        <taxon>Cryptococcus</taxon>
    </lineage>
</organism>
<evidence type="ECO:0000256" key="6">
    <source>
        <dbReference type="SAM" id="MobiDB-lite"/>
    </source>
</evidence>
<dbReference type="EC" id="2.3.2.23" evidence="1"/>
<dbReference type="FunFam" id="3.10.110.10:FF:000025">
    <property type="entry name" value="ubiquitin-conjugating enzyme E2 7"/>
    <property type="match status" value="1"/>
</dbReference>
<keyword evidence="2" id="KW-0808">Transferase</keyword>
<accession>A0A1E3HEV5</accession>
<dbReference type="CDD" id="cd23795">
    <property type="entry name" value="UBCc_UBE2G1"/>
    <property type="match status" value="1"/>
</dbReference>
<dbReference type="EMBL" id="AWGJ01000011">
    <property type="protein sequence ID" value="ODN74883.1"/>
    <property type="molecule type" value="Genomic_DNA"/>
</dbReference>
<evidence type="ECO:0000313" key="8">
    <source>
        <dbReference type="EMBL" id="ODN74883.1"/>
    </source>
</evidence>
<dbReference type="GO" id="GO:0061631">
    <property type="term" value="F:ubiquitin conjugating enzyme activity"/>
    <property type="evidence" value="ECO:0007669"/>
    <property type="project" value="UniProtKB-EC"/>
</dbReference>